<organism evidence="2 3">
    <name type="scientific">Mycetocola tolaasinivorans</name>
    <dbReference type="NCBI Taxonomy" id="76635"/>
    <lineage>
        <taxon>Bacteria</taxon>
        <taxon>Bacillati</taxon>
        <taxon>Actinomycetota</taxon>
        <taxon>Actinomycetes</taxon>
        <taxon>Micrococcales</taxon>
        <taxon>Microbacteriaceae</taxon>
        <taxon>Mycetocola</taxon>
    </lineage>
</organism>
<reference evidence="2 3" key="1">
    <citation type="submission" date="2018-10" db="EMBL/GenBank/DDBJ databases">
        <authorList>
            <person name="Li J."/>
        </authorList>
    </citation>
    <scope>NUCLEOTIDE SEQUENCE [LARGE SCALE GENOMIC DNA]</scope>
    <source>
        <strain evidence="2 3">IF 016277</strain>
    </source>
</reference>
<evidence type="ECO:0008006" key="4">
    <source>
        <dbReference type="Google" id="ProtNLM"/>
    </source>
</evidence>
<keyword evidence="1" id="KW-0812">Transmembrane</keyword>
<dbReference type="OrthoDB" id="3716589at2"/>
<feature type="transmembrane region" description="Helical" evidence="1">
    <location>
        <begin position="21"/>
        <end position="40"/>
    </location>
</feature>
<comment type="caution">
    <text evidence="2">The sequence shown here is derived from an EMBL/GenBank/DDBJ whole genome shotgun (WGS) entry which is preliminary data.</text>
</comment>
<keyword evidence="1" id="KW-1133">Transmembrane helix</keyword>
<dbReference type="AlphaFoldDB" id="A0A3L6ZVH1"/>
<name>A0A3L6ZVH1_9MICO</name>
<feature type="transmembrane region" description="Helical" evidence="1">
    <location>
        <begin position="322"/>
        <end position="345"/>
    </location>
</feature>
<feature type="transmembrane region" description="Helical" evidence="1">
    <location>
        <begin position="281"/>
        <end position="310"/>
    </location>
</feature>
<gene>
    <name evidence="2" type="ORF">D9V32_15955</name>
</gene>
<evidence type="ECO:0000256" key="1">
    <source>
        <dbReference type="SAM" id="Phobius"/>
    </source>
</evidence>
<dbReference type="Proteomes" id="UP000272503">
    <property type="component" value="Unassembled WGS sequence"/>
</dbReference>
<evidence type="ECO:0000313" key="3">
    <source>
        <dbReference type="Proteomes" id="UP000272503"/>
    </source>
</evidence>
<dbReference type="RefSeq" id="WP_121649905.1">
    <property type="nucleotide sequence ID" value="NZ_RCUX01000021.1"/>
</dbReference>
<evidence type="ECO:0000313" key="2">
    <source>
        <dbReference type="EMBL" id="RLP71849.1"/>
    </source>
</evidence>
<sequence length="357" mass="37073">MRGTELWREAGRNFSSGASRGLIALIAFLAIVLSIGGMSVRSVVDVAGTADRFRQSGASVFRLDAVGAIDPRACDALNGVDGVDAAGASRAGQALRFAALPDLPTPYFDVTPGLARLLGAAPVNPGAGLIVDAKLGMTLGVGTLPTDTTLVGGSAPVAIAAAYDHPDDGRDATLSGAALGLDSGTEEPFDSCWVRFWPPTDNPLELLSIATTEPLSSGEAVQWNPSLGRSYSPQEAFQALPLMPLTLAAAVIATVLALTGVRMRRLELASARHVGVSRTDLVRIALAETLIWLVPAATLALTALAFLAAAHNPDPLLAAWSVGARVVVAAAAAWWLTVGIATALIRETHLVRYFQQR</sequence>
<accession>A0A3L6ZVH1</accession>
<keyword evidence="1" id="KW-0472">Membrane</keyword>
<protein>
    <recommendedName>
        <fullName evidence="4">ABC transporter permease</fullName>
    </recommendedName>
</protein>
<feature type="transmembrane region" description="Helical" evidence="1">
    <location>
        <begin position="239"/>
        <end position="261"/>
    </location>
</feature>
<dbReference type="EMBL" id="RCUX01000021">
    <property type="protein sequence ID" value="RLP71849.1"/>
    <property type="molecule type" value="Genomic_DNA"/>
</dbReference>
<keyword evidence="3" id="KW-1185">Reference proteome</keyword>
<proteinExistence type="predicted"/>